<accession>F3QTU5</accession>
<evidence type="ECO:0000313" key="1">
    <source>
        <dbReference type="EMBL" id="EGG54354.1"/>
    </source>
</evidence>
<dbReference type="Proteomes" id="UP000005546">
    <property type="component" value="Unassembled WGS sequence"/>
</dbReference>
<proteinExistence type="predicted"/>
<organism evidence="1 2">
    <name type="scientific">Paraprevotella xylaniphila YIT 11841</name>
    <dbReference type="NCBI Taxonomy" id="762982"/>
    <lineage>
        <taxon>Bacteria</taxon>
        <taxon>Pseudomonadati</taxon>
        <taxon>Bacteroidota</taxon>
        <taxon>Bacteroidia</taxon>
        <taxon>Bacteroidales</taxon>
        <taxon>Prevotellaceae</taxon>
        <taxon>Paraprevotella</taxon>
    </lineage>
</organism>
<reference evidence="1 2" key="1">
    <citation type="submission" date="2011-02" db="EMBL/GenBank/DDBJ databases">
        <authorList>
            <person name="Weinstock G."/>
            <person name="Sodergren E."/>
            <person name="Clifton S."/>
            <person name="Fulton L."/>
            <person name="Fulton B."/>
            <person name="Courtney L."/>
            <person name="Fronick C."/>
            <person name="Harrison M."/>
            <person name="Strong C."/>
            <person name="Farmer C."/>
            <person name="Delahaunty K."/>
            <person name="Markovic C."/>
            <person name="Hall O."/>
            <person name="Minx P."/>
            <person name="Tomlinson C."/>
            <person name="Mitreva M."/>
            <person name="Hou S."/>
            <person name="Chen J."/>
            <person name="Wollam A."/>
            <person name="Pepin K.H."/>
            <person name="Johnson M."/>
            <person name="Bhonagiri V."/>
            <person name="Zhang X."/>
            <person name="Suruliraj S."/>
            <person name="Warren W."/>
            <person name="Chinwalla A."/>
            <person name="Mardis E.R."/>
            <person name="Wilson R.K."/>
        </authorList>
    </citation>
    <scope>NUCLEOTIDE SEQUENCE [LARGE SCALE GENOMIC DNA]</scope>
    <source>
        <strain evidence="1 2">YIT 11841</strain>
    </source>
</reference>
<protein>
    <submittedName>
        <fullName evidence="1">Uncharacterized protein</fullName>
    </submittedName>
</protein>
<sequence>MSRSFVGRAGGLCVRFYGRESGEPVSLSFCFLFLEVFPFQLEVERRFTACFYSRFQRLVAWLA</sequence>
<keyword evidence="2" id="KW-1185">Reference proteome</keyword>
<name>F3QTU5_9BACT</name>
<dbReference type="OrthoDB" id="9886815at2"/>
<gene>
    <name evidence="1" type="ORF">HMPREF9442_01614</name>
</gene>
<comment type="caution">
    <text evidence="1">The sequence shown here is derived from an EMBL/GenBank/DDBJ whole genome shotgun (WGS) entry which is preliminary data.</text>
</comment>
<dbReference type="STRING" id="762982.HMPREF9442_01614"/>
<dbReference type="AlphaFoldDB" id="F3QTU5"/>
<dbReference type="HOGENOM" id="CLU_2881861_0_0_10"/>
<evidence type="ECO:0000313" key="2">
    <source>
        <dbReference type="Proteomes" id="UP000005546"/>
    </source>
</evidence>
<dbReference type="EMBL" id="AFBR01000040">
    <property type="protein sequence ID" value="EGG54354.1"/>
    <property type="molecule type" value="Genomic_DNA"/>
</dbReference>